<keyword evidence="4 6" id="KW-1133">Transmembrane helix</keyword>
<gene>
    <name evidence="7" type="ORF">AFUS01_LOCUS13918</name>
</gene>
<feature type="transmembrane region" description="Helical" evidence="6">
    <location>
        <begin position="109"/>
        <end position="131"/>
    </location>
</feature>
<comment type="subcellular location">
    <subcellularLocation>
        <location evidence="1">Membrane</location>
        <topology evidence="1">Multi-pass membrane protein</topology>
    </subcellularLocation>
</comment>
<keyword evidence="5 6" id="KW-0472">Membrane</keyword>
<reference evidence="7" key="1">
    <citation type="submission" date="2021-06" db="EMBL/GenBank/DDBJ databases">
        <authorList>
            <person name="Hodson N. C."/>
            <person name="Mongue J. A."/>
            <person name="Jaron S. K."/>
        </authorList>
    </citation>
    <scope>NUCLEOTIDE SEQUENCE</scope>
</reference>
<evidence type="ECO:0000256" key="2">
    <source>
        <dbReference type="ARBA" id="ARBA00006840"/>
    </source>
</evidence>
<dbReference type="PANTHER" id="PTHR19282">
    <property type="entry name" value="TETRASPANIN"/>
    <property type="match status" value="1"/>
</dbReference>
<proteinExistence type="inferred from homology"/>
<dbReference type="AlphaFoldDB" id="A0A8J2JQ20"/>
<evidence type="ECO:0000256" key="6">
    <source>
        <dbReference type="SAM" id="Phobius"/>
    </source>
</evidence>
<evidence type="ECO:0008006" key="9">
    <source>
        <dbReference type="Google" id="ProtNLM"/>
    </source>
</evidence>
<feature type="transmembrane region" description="Helical" evidence="6">
    <location>
        <begin position="12"/>
        <end position="35"/>
    </location>
</feature>
<sequence>MDLGTCVVKYCLCLFNFIFVVVGGAILGLGVWLAADQSSILTLLKLADQETLKYYCSSLLTWKISEEYGSATVIEQLGYFFIALGAFIFIISFLGYCGTMKESRVLLGMYSFFLVLIFVLEIVVVVLFFVYKPDMERETRGVLTTSVHKYYSTRERANAFTLTLDFTMAQSRCCGISNSTDFVKAEMFQRNKTAGQMIPVACCKLGDHPLELKPEDPTCTINPTIKNSYFKRGCLDSFFDTLYSSMNYAIIVGLVVALLQVVGIVFAICVYKAAYYDYK</sequence>
<comment type="similarity">
    <text evidence="2">Belongs to the tetraspanin (TM4SF) family.</text>
</comment>
<feature type="transmembrane region" description="Helical" evidence="6">
    <location>
        <begin position="77"/>
        <end position="97"/>
    </location>
</feature>
<dbReference type="PIRSF" id="PIRSF002419">
    <property type="entry name" value="Tetraspanin"/>
    <property type="match status" value="1"/>
</dbReference>
<evidence type="ECO:0000313" key="8">
    <source>
        <dbReference type="Proteomes" id="UP000708208"/>
    </source>
</evidence>
<evidence type="ECO:0000313" key="7">
    <source>
        <dbReference type="EMBL" id="CAG7724927.1"/>
    </source>
</evidence>
<dbReference type="EMBL" id="CAJVCH010115497">
    <property type="protein sequence ID" value="CAG7724927.1"/>
    <property type="molecule type" value="Genomic_DNA"/>
</dbReference>
<dbReference type="InterPro" id="IPR000301">
    <property type="entry name" value="Tetraspanin_animals"/>
</dbReference>
<protein>
    <recommendedName>
        <fullName evidence="9">Tetraspanin</fullName>
    </recommendedName>
</protein>
<dbReference type="OrthoDB" id="6134317at2759"/>
<evidence type="ECO:0000256" key="3">
    <source>
        <dbReference type="ARBA" id="ARBA00022692"/>
    </source>
</evidence>
<accession>A0A8J2JQ20</accession>
<dbReference type="CDD" id="cd03156">
    <property type="entry name" value="uroplakin_I_like_LEL"/>
    <property type="match status" value="1"/>
</dbReference>
<dbReference type="Proteomes" id="UP000708208">
    <property type="component" value="Unassembled WGS sequence"/>
</dbReference>
<comment type="caution">
    <text evidence="7">The sequence shown here is derived from an EMBL/GenBank/DDBJ whole genome shotgun (WGS) entry which is preliminary data.</text>
</comment>
<dbReference type="GO" id="GO:0005886">
    <property type="term" value="C:plasma membrane"/>
    <property type="evidence" value="ECO:0007669"/>
    <property type="project" value="TreeGrafter"/>
</dbReference>
<name>A0A8J2JQ20_9HEXA</name>
<dbReference type="Pfam" id="PF00335">
    <property type="entry name" value="Tetraspanin"/>
    <property type="match status" value="1"/>
</dbReference>
<evidence type="ECO:0000256" key="1">
    <source>
        <dbReference type="ARBA" id="ARBA00004141"/>
    </source>
</evidence>
<dbReference type="PANTHER" id="PTHR19282:SF552">
    <property type="entry name" value="TETRASPANIN"/>
    <property type="match status" value="1"/>
</dbReference>
<organism evidence="7 8">
    <name type="scientific">Allacma fusca</name>
    <dbReference type="NCBI Taxonomy" id="39272"/>
    <lineage>
        <taxon>Eukaryota</taxon>
        <taxon>Metazoa</taxon>
        <taxon>Ecdysozoa</taxon>
        <taxon>Arthropoda</taxon>
        <taxon>Hexapoda</taxon>
        <taxon>Collembola</taxon>
        <taxon>Symphypleona</taxon>
        <taxon>Sminthuridae</taxon>
        <taxon>Allacma</taxon>
    </lineage>
</organism>
<dbReference type="InterPro" id="IPR018499">
    <property type="entry name" value="Tetraspanin/Peripherin"/>
</dbReference>
<feature type="transmembrane region" description="Helical" evidence="6">
    <location>
        <begin position="248"/>
        <end position="271"/>
    </location>
</feature>
<keyword evidence="3 6" id="KW-0812">Transmembrane</keyword>
<keyword evidence="8" id="KW-1185">Reference proteome</keyword>
<evidence type="ECO:0000256" key="4">
    <source>
        <dbReference type="ARBA" id="ARBA00022989"/>
    </source>
</evidence>
<evidence type="ECO:0000256" key="5">
    <source>
        <dbReference type="ARBA" id="ARBA00023136"/>
    </source>
</evidence>